<accession>A0A7W9VXF2</accession>
<keyword evidence="4 7" id="KW-0812">Transmembrane</keyword>
<comment type="similarity">
    <text evidence="7">Belongs to the binding-protein-dependent transport system permease family.</text>
</comment>
<dbReference type="InterPro" id="IPR035906">
    <property type="entry name" value="MetI-like_sf"/>
</dbReference>
<keyword evidence="5 7" id="KW-1133">Transmembrane helix</keyword>
<feature type="transmembrane region" description="Helical" evidence="7">
    <location>
        <begin position="110"/>
        <end position="135"/>
    </location>
</feature>
<proteinExistence type="inferred from homology"/>
<name>A0A7W9VXF2_9HYPH</name>
<evidence type="ECO:0000256" key="1">
    <source>
        <dbReference type="ARBA" id="ARBA00004651"/>
    </source>
</evidence>
<evidence type="ECO:0000256" key="7">
    <source>
        <dbReference type="RuleBase" id="RU363032"/>
    </source>
</evidence>
<keyword evidence="6 7" id="KW-0472">Membrane</keyword>
<dbReference type="PANTHER" id="PTHR30151:SF20">
    <property type="entry name" value="ABC TRANSPORTER PERMEASE PROTEIN HI_0355-RELATED"/>
    <property type="match status" value="1"/>
</dbReference>
<evidence type="ECO:0000256" key="2">
    <source>
        <dbReference type="ARBA" id="ARBA00022448"/>
    </source>
</evidence>
<dbReference type="AlphaFoldDB" id="A0A7W9VXF2"/>
<keyword evidence="3" id="KW-1003">Cell membrane</keyword>
<feature type="transmembrane region" description="Helical" evidence="7">
    <location>
        <begin position="141"/>
        <end position="163"/>
    </location>
</feature>
<dbReference type="GO" id="GO:0005886">
    <property type="term" value="C:plasma membrane"/>
    <property type="evidence" value="ECO:0007669"/>
    <property type="project" value="UniProtKB-SubCell"/>
</dbReference>
<dbReference type="SUPFAM" id="SSF161098">
    <property type="entry name" value="MetI-like"/>
    <property type="match status" value="1"/>
</dbReference>
<dbReference type="PANTHER" id="PTHR30151">
    <property type="entry name" value="ALKANE SULFONATE ABC TRANSPORTER-RELATED, MEMBRANE SUBUNIT"/>
    <property type="match status" value="1"/>
</dbReference>
<gene>
    <name evidence="9" type="ORF">HNR59_003511</name>
</gene>
<reference evidence="9 10" key="1">
    <citation type="submission" date="2020-08" db="EMBL/GenBank/DDBJ databases">
        <title>Genomic Encyclopedia of Type Strains, Phase IV (KMG-IV): sequencing the most valuable type-strain genomes for metagenomic binning, comparative biology and taxonomic classification.</title>
        <authorList>
            <person name="Goeker M."/>
        </authorList>
    </citation>
    <scope>NUCLEOTIDE SEQUENCE [LARGE SCALE GENOMIC DNA]</scope>
    <source>
        <strain evidence="9 10">DSM 11099</strain>
    </source>
</reference>
<feature type="transmembrane region" description="Helical" evidence="7">
    <location>
        <begin position="235"/>
        <end position="255"/>
    </location>
</feature>
<feature type="domain" description="ABC transmembrane type-1" evidence="8">
    <location>
        <begin position="75"/>
        <end position="259"/>
    </location>
</feature>
<protein>
    <submittedName>
        <fullName evidence="9">NitT/TauT family transport system permease protein</fullName>
    </submittedName>
</protein>
<dbReference type="Gene3D" id="1.10.3720.10">
    <property type="entry name" value="MetI-like"/>
    <property type="match status" value="1"/>
</dbReference>
<evidence type="ECO:0000256" key="5">
    <source>
        <dbReference type="ARBA" id="ARBA00022989"/>
    </source>
</evidence>
<dbReference type="Pfam" id="PF00528">
    <property type="entry name" value="BPD_transp_1"/>
    <property type="match status" value="1"/>
</dbReference>
<evidence type="ECO:0000259" key="8">
    <source>
        <dbReference type="PROSITE" id="PS50928"/>
    </source>
</evidence>
<sequence>MTAKKETSLPAGRIRDLLYRRPEIVFSVLLLILIIGGWEAIIALFNIPPILVPAPSAIARSLWANLTTPRFYSHVGVTLWEILAGFAIGSVVGLFIGVCIGQWKMLEKTVYPYIVAFQTVPKVAIAPLIVIWFGYGIMSKVVITALIAFFPVVVNCIAGMNAASYQQVDMLRSFTATRWQVFRMVKIQAAMPFIFAGLDIAIVLAVIGAIVGEFIGAQAGLGFLLLQRNFSMDTAGTFAILIVLSAIGMILHLLMNMIRRRIVFWNERDEILAQGSS</sequence>
<dbReference type="PROSITE" id="PS50928">
    <property type="entry name" value="ABC_TM1"/>
    <property type="match status" value="1"/>
</dbReference>
<evidence type="ECO:0000313" key="10">
    <source>
        <dbReference type="Proteomes" id="UP000533306"/>
    </source>
</evidence>
<feature type="transmembrane region" description="Helical" evidence="7">
    <location>
        <begin position="24"/>
        <end position="51"/>
    </location>
</feature>
<feature type="transmembrane region" description="Helical" evidence="7">
    <location>
        <begin position="193"/>
        <end position="215"/>
    </location>
</feature>
<evidence type="ECO:0000256" key="4">
    <source>
        <dbReference type="ARBA" id="ARBA00022692"/>
    </source>
</evidence>
<dbReference type="GO" id="GO:0055085">
    <property type="term" value="P:transmembrane transport"/>
    <property type="evidence" value="ECO:0007669"/>
    <property type="project" value="InterPro"/>
</dbReference>
<comment type="subcellular location">
    <subcellularLocation>
        <location evidence="1 7">Cell membrane</location>
        <topology evidence="1 7">Multi-pass membrane protein</topology>
    </subcellularLocation>
</comment>
<dbReference type="Proteomes" id="UP000533306">
    <property type="component" value="Unassembled WGS sequence"/>
</dbReference>
<dbReference type="CDD" id="cd06261">
    <property type="entry name" value="TM_PBP2"/>
    <property type="match status" value="1"/>
</dbReference>
<evidence type="ECO:0000256" key="6">
    <source>
        <dbReference type="ARBA" id="ARBA00023136"/>
    </source>
</evidence>
<evidence type="ECO:0000313" key="9">
    <source>
        <dbReference type="EMBL" id="MBB6014117.1"/>
    </source>
</evidence>
<dbReference type="EMBL" id="JACHEU010000004">
    <property type="protein sequence ID" value="MBB6014117.1"/>
    <property type="molecule type" value="Genomic_DNA"/>
</dbReference>
<dbReference type="InterPro" id="IPR000515">
    <property type="entry name" value="MetI-like"/>
</dbReference>
<keyword evidence="10" id="KW-1185">Reference proteome</keyword>
<dbReference type="RefSeq" id="WP_183832302.1">
    <property type="nucleotide sequence ID" value="NZ_JACHEU010000004.1"/>
</dbReference>
<organism evidence="9 10">
    <name type="scientific">Aquamicrobium lusatiense</name>
    <dbReference type="NCBI Taxonomy" id="89772"/>
    <lineage>
        <taxon>Bacteria</taxon>
        <taxon>Pseudomonadati</taxon>
        <taxon>Pseudomonadota</taxon>
        <taxon>Alphaproteobacteria</taxon>
        <taxon>Hyphomicrobiales</taxon>
        <taxon>Phyllobacteriaceae</taxon>
        <taxon>Aquamicrobium</taxon>
    </lineage>
</organism>
<comment type="caution">
    <text evidence="9">The sequence shown here is derived from an EMBL/GenBank/DDBJ whole genome shotgun (WGS) entry which is preliminary data.</text>
</comment>
<feature type="transmembrane region" description="Helical" evidence="7">
    <location>
        <begin position="71"/>
        <end position="98"/>
    </location>
</feature>
<keyword evidence="2 7" id="KW-0813">Transport</keyword>
<evidence type="ECO:0000256" key="3">
    <source>
        <dbReference type="ARBA" id="ARBA00022475"/>
    </source>
</evidence>